<dbReference type="HOGENOM" id="CLU_2862887_0_0_11"/>
<evidence type="ECO:0000256" key="1">
    <source>
        <dbReference type="SAM" id="MobiDB-lite"/>
    </source>
</evidence>
<reference evidence="2 3" key="1">
    <citation type="submission" date="2010-12" db="EMBL/GenBank/DDBJ databases">
        <authorList>
            <person name="Muzny D."/>
            <person name="Qin X."/>
            <person name="Deng J."/>
            <person name="Jiang H."/>
            <person name="Liu Y."/>
            <person name="Qu J."/>
            <person name="Song X.-Z."/>
            <person name="Zhang L."/>
            <person name="Thornton R."/>
            <person name="Coyle M."/>
            <person name="Francisco L."/>
            <person name="Jackson L."/>
            <person name="Javaid M."/>
            <person name="Korchina V."/>
            <person name="Kovar C."/>
            <person name="Mata R."/>
            <person name="Mathew T."/>
            <person name="Ngo R."/>
            <person name="Nguyen L."/>
            <person name="Nguyen N."/>
            <person name="Okwuonu G."/>
            <person name="Ongeri F."/>
            <person name="Pham C."/>
            <person name="Simmons D."/>
            <person name="Wilczek-Boney K."/>
            <person name="Hale W."/>
            <person name="Jakkamsetti A."/>
            <person name="Pham P."/>
            <person name="Ruth R."/>
            <person name="San Lucas F."/>
            <person name="Warren J."/>
            <person name="Zhang J."/>
            <person name="Zhao Z."/>
            <person name="Zhou C."/>
            <person name="Zhu D."/>
            <person name="Lee S."/>
            <person name="Bess C."/>
            <person name="Blankenburg K."/>
            <person name="Forbes L."/>
            <person name="Fu Q."/>
            <person name="Gubbala S."/>
            <person name="Hirani K."/>
            <person name="Jayaseelan J.C."/>
            <person name="Lara F."/>
            <person name="Munidasa M."/>
            <person name="Palculict T."/>
            <person name="Patil S."/>
            <person name="Pu L.-L."/>
            <person name="Saada N."/>
            <person name="Tang L."/>
            <person name="Weissenberger G."/>
            <person name="Zhu Y."/>
            <person name="Hemphill L."/>
            <person name="Shang Y."/>
            <person name="Youmans B."/>
            <person name="Ayvaz T."/>
            <person name="Ross M."/>
            <person name="Santibanez J."/>
            <person name="Aqrawi P."/>
            <person name="Gross S."/>
            <person name="Joshi V."/>
            <person name="Fowler G."/>
            <person name="Nazareth L."/>
            <person name="Reid J."/>
            <person name="Worley K."/>
            <person name="Petrosino J."/>
            <person name="Highlander S."/>
            <person name="Gibbs R."/>
        </authorList>
    </citation>
    <scope>NUCLEOTIDE SEQUENCE [LARGE SCALE GENOMIC DNA]</scope>
    <source>
        <strain evidence="2 3">ATCC 51333</strain>
    </source>
</reference>
<dbReference type="AlphaFoldDB" id="E6LZ46"/>
<evidence type="ECO:0000313" key="2">
    <source>
        <dbReference type="EMBL" id="EFU79902.1"/>
    </source>
</evidence>
<organism evidence="2 3">
    <name type="scientific">Mobiluncus curtisii ATCC 51333</name>
    <dbReference type="NCBI Taxonomy" id="887326"/>
    <lineage>
        <taxon>Bacteria</taxon>
        <taxon>Bacillati</taxon>
        <taxon>Actinomycetota</taxon>
        <taxon>Actinomycetes</taxon>
        <taxon>Actinomycetales</taxon>
        <taxon>Actinomycetaceae</taxon>
        <taxon>Mobiluncus</taxon>
    </lineage>
</organism>
<proteinExistence type="predicted"/>
<name>E6LZ46_9ACTO</name>
<feature type="region of interest" description="Disordered" evidence="1">
    <location>
        <begin position="1"/>
        <end position="25"/>
    </location>
</feature>
<dbReference type="Proteomes" id="UP000005573">
    <property type="component" value="Unassembled WGS sequence"/>
</dbReference>
<gene>
    <name evidence="2" type="ORF">HMPREF0388_1133</name>
</gene>
<evidence type="ECO:0000313" key="3">
    <source>
        <dbReference type="Proteomes" id="UP000005573"/>
    </source>
</evidence>
<accession>E6LZ46</accession>
<feature type="compositionally biased region" description="Basic and acidic residues" evidence="1">
    <location>
        <begin position="1"/>
        <end position="14"/>
    </location>
</feature>
<sequence length="64" mass="7197">MKRQRDEIIEHKVGDSNPVPNGLSKEKVMPQKIRASIAYGVGKGFSKPENLMRGEVIRSVITEF</sequence>
<comment type="caution">
    <text evidence="2">The sequence shown here is derived from an EMBL/GenBank/DDBJ whole genome shotgun (WGS) entry which is preliminary data.</text>
</comment>
<protein>
    <submittedName>
        <fullName evidence="2">Uncharacterized protein</fullName>
    </submittedName>
</protein>
<dbReference type="EMBL" id="AEPY01000009">
    <property type="protein sequence ID" value="EFU79902.1"/>
    <property type="molecule type" value="Genomic_DNA"/>
</dbReference>